<protein>
    <recommendedName>
        <fullName evidence="7">UDP-glucuronosyltransferase</fullName>
    </recommendedName>
</protein>
<proteinExistence type="inferred from homology"/>
<keyword evidence="4" id="KW-0732">Signal</keyword>
<dbReference type="GO" id="GO:0008194">
    <property type="term" value="F:UDP-glycosyltransferase activity"/>
    <property type="evidence" value="ECO:0007669"/>
    <property type="project" value="InterPro"/>
</dbReference>
<keyword evidence="2" id="KW-0328">Glycosyltransferase</keyword>
<name>A0A9J6CDU2_POLVA</name>
<evidence type="ECO:0000256" key="1">
    <source>
        <dbReference type="ARBA" id="ARBA00009995"/>
    </source>
</evidence>
<feature type="signal peptide" evidence="4">
    <location>
        <begin position="1"/>
        <end position="17"/>
    </location>
</feature>
<evidence type="ECO:0000313" key="6">
    <source>
        <dbReference type="Proteomes" id="UP001107558"/>
    </source>
</evidence>
<dbReference type="InterPro" id="IPR002213">
    <property type="entry name" value="UDP_glucos_trans"/>
</dbReference>
<comment type="caution">
    <text evidence="5">The sequence shown here is derived from an EMBL/GenBank/DDBJ whole genome shotgun (WGS) entry which is preliminary data.</text>
</comment>
<dbReference type="PANTHER" id="PTHR48043">
    <property type="entry name" value="EG:EG0003.4 PROTEIN-RELATED"/>
    <property type="match status" value="1"/>
</dbReference>
<comment type="similarity">
    <text evidence="1">Belongs to the UDP-glycosyltransferase family.</text>
</comment>
<reference evidence="5" key="1">
    <citation type="submission" date="2021-03" db="EMBL/GenBank/DDBJ databases">
        <title>Chromosome level genome of the anhydrobiotic midge Polypedilum vanderplanki.</title>
        <authorList>
            <person name="Yoshida Y."/>
            <person name="Kikawada T."/>
            <person name="Gusev O."/>
        </authorList>
    </citation>
    <scope>NUCLEOTIDE SEQUENCE</scope>
    <source>
        <strain evidence="5">NIAS01</strain>
        <tissue evidence="5">Whole body or cell culture</tissue>
    </source>
</reference>
<keyword evidence="6" id="KW-1185">Reference proteome</keyword>
<evidence type="ECO:0008006" key="7">
    <source>
        <dbReference type="Google" id="ProtNLM"/>
    </source>
</evidence>
<dbReference type="OrthoDB" id="5835829at2759"/>
<dbReference type="SUPFAM" id="SSF53756">
    <property type="entry name" value="UDP-Glycosyltransferase/glycogen phosphorylase"/>
    <property type="match status" value="1"/>
</dbReference>
<dbReference type="CDD" id="cd03784">
    <property type="entry name" value="GT1_Gtf-like"/>
    <property type="match status" value="1"/>
</dbReference>
<dbReference type="AlphaFoldDB" id="A0A9J6CDU2"/>
<sequence length="495" mass="58074">MSVHLIILFTILRIVKSANILAVSHTPFYSHQLFSHAIFKELAARGHNLTIFTTHPSDYSQFPNVIQHHFNESVKIKQKYMNIIEYKQKSMNAYKTMMHDRNWLGEALEAEVKHPEMQKLIKNKENYKFDVIILEFLIQYFAILAEIFNCPIIVASAIEPTAYIHGTMGNDVNYAHYPNIFLPYLHRHLTFSQRINSLSYLIYNLFLFKFYLMPKYRKIHEKYFSNIDKDFEEAFDERAVLMLVNTNVAFGHIRPLMPNTIQVGFLHVEPPKQIQNEKLLTFLDNSKNGVIVMNFGSLSDTKKIRNSTIEKFLKVFNQTKFDVIIKLHKIDQKIPKNVFISDWLPLADVLAHPKVKVFIFHGGLFSAYEAIDREIPMIIFPFAYDQGSNARMLVHNEVAIELDFNTFTEIELLQAIDEMNLEKYKENVKKFKQQVYDQPISNRNLTIWHIENVINNKNILKVITASRTDIFKSHDFDIIFPTVVLVYIVKKFLKK</sequence>
<dbReference type="FunFam" id="3.40.50.2000:FF:000050">
    <property type="entry name" value="UDP-glucuronosyltransferase"/>
    <property type="match status" value="1"/>
</dbReference>
<dbReference type="PANTHER" id="PTHR48043:SF159">
    <property type="entry name" value="EG:EG0003.4 PROTEIN-RELATED"/>
    <property type="match status" value="1"/>
</dbReference>
<accession>A0A9J6CDU2</accession>
<dbReference type="EMBL" id="JADBJN010000001">
    <property type="protein sequence ID" value="KAG5679814.1"/>
    <property type="molecule type" value="Genomic_DNA"/>
</dbReference>
<dbReference type="Proteomes" id="UP001107558">
    <property type="component" value="Chromosome 1"/>
</dbReference>
<dbReference type="Pfam" id="PF00201">
    <property type="entry name" value="UDPGT"/>
    <property type="match status" value="1"/>
</dbReference>
<evidence type="ECO:0000256" key="4">
    <source>
        <dbReference type="SAM" id="SignalP"/>
    </source>
</evidence>
<keyword evidence="3" id="KW-0808">Transferase</keyword>
<evidence type="ECO:0000256" key="2">
    <source>
        <dbReference type="ARBA" id="ARBA00022676"/>
    </source>
</evidence>
<feature type="chain" id="PRO_5039919721" description="UDP-glucuronosyltransferase" evidence="4">
    <location>
        <begin position="18"/>
        <end position="495"/>
    </location>
</feature>
<evidence type="ECO:0000256" key="3">
    <source>
        <dbReference type="ARBA" id="ARBA00022679"/>
    </source>
</evidence>
<dbReference type="Gene3D" id="3.40.50.2000">
    <property type="entry name" value="Glycogen Phosphorylase B"/>
    <property type="match status" value="2"/>
</dbReference>
<organism evidence="5 6">
    <name type="scientific">Polypedilum vanderplanki</name>
    <name type="common">Sleeping chironomid midge</name>
    <dbReference type="NCBI Taxonomy" id="319348"/>
    <lineage>
        <taxon>Eukaryota</taxon>
        <taxon>Metazoa</taxon>
        <taxon>Ecdysozoa</taxon>
        <taxon>Arthropoda</taxon>
        <taxon>Hexapoda</taxon>
        <taxon>Insecta</taxon>
        <taxon>Pterygota</taxon>
        <taxon>Neoptera</taxon>
        <taxon>Endopterygota</taxon>
        <taxon>Diptera</taxon>
        <taxon>Nematocera</taxon>
        <taxon>Chironomoidea</taxon>
        <taxon>Chironomidae</taxon>
        <taxon>Chironominae</taxon>
        <taxon>Polypedilum</taxon>
        <taxon>Polypedilum</taxon>
    </lineage>
</organism>
<evidence type="ECO:0000313" key="5">
    <source>
        <dbReference type="EMBL" id="KAG5679814.1"/>
    </source>
</evidence>
<dbReference type="InterPro" id="IPR050271">
    <property type="entry name" value="UDP-glycosyltransferase"/>
</dbReference>
<gene>
    <name evidence="5" type="ORF">PVAND_009352</name>
</gene>